<comment type="caution">
    <text evidence="8">The sequence shown here is derived from an EMBL/GenBank/DDBJ whole genome shotgun (WGS) entry which is preliminary data.</text>
</comment>
<dbReference type="PANTHER" id="PTHR30489:SF0">
    <property type="entry name" value="LIPOPROTEIN-RELEASING SYSTEM TRANSMEMBRANE PROTEIN LOLE"/>
    <property type="match status" value="1"/>
</dbReference>
<keyword evidence="4 6" id="KW-1133">Transmembrane helix</keyword>
<dbReference type="InterPro" id="IPR003838">
    <property type="entry name" value="ABC3_permease_C"/>
</dbReference>
<dbReference type="GO" id="GO:0044874">
    <property type="term" value="P:lipoprotein localization to outer membrane"/>
    <property type="evidence" value="ECO:0007669"/>
    <property type="project" value="TreeGrafter"/>
</dbReference>
<evidence type="ECO:0000256" key="5">
    <source>
        <dbReference type="ARBA" id="ARBA00023136"/>
    </source>
</evidence>
<dbReference type="EMBL" id="VSSQ01002980">
    <property type="protein sequence ID" value="MPM18417.1"/>
    <property type="molecule type" value="Genomic_DNA"/>
</dbReference>
<dbReference type="Pfam" id="PF02687">
    <property type="entry name" value="FtsX"/>
    <property type="match status" value="1"/>
</dbReference>
<feature type="transmembrane region" description="Helical" evidence="6">
    <location>
        <begin position="20"/>
        <end position="40"/>
    </location>
</feature>
<evidence type="ECO:0000256" key="6">
    <source>
        <dbReference type="SAM" id="Phobius"/>
    </source>
</evidence>
<sequence>MEWLSIKLAFRNLLGSGKRTWLNVTVLSIAFVVIVFYNGLLDGWNLQAKRDTKAWETGSGRIDHALYDQFDPLSLVDAHAPLGEMLKAEVESGEAVAVLAVQASAYPNGRMVNVLLKGIDPTQKTLSLPTAALDSAREADGSAIPVIVGDRTAKSAKLKEGDVMIVRWRDVNGTFDAREVRIAGIFKTTVPTVDGGQLWMPLEDLREMTSLYGEATYVVLSDEIVALNDFSSAGALSQEWRYMDEDALMKEIDDIIKTKRASSMIMSMLLLGIALLAIFDTQILSIFRRQKEIGTYIALGMTRLRVVGIFTIEGTVHSILAILLGLLWGMPLLKLIQHVGLPMPAGTDQAGLAIADKIVPAYSAGMILASVLLVVISSFIVSYIPARKIAKMKPTEALRGKLL</sequence>
<protein>
    <recommendedName>
        <fullName evidence="7">ABC3 transporter permease C-terminal domain-containing protein</fullName>
    </recommendedName>
</protein>
<feature type="transmembrane region" description="Helical" evidence="6">
    <location>
        <begin position="265"/>
        <end position="287"/>
    </location>
</feature>
<evidence type="ECO:0000256" key="1">
    <source>
        <dbReference type="ARBA" id="ARBA00004651"/>
    </source>
</evidence>
<dbReference type="AlphaFoldDB" id="A0A644XR83"/>
<evidence type="ECO:0000313" key="8">
    <source>
        <dbReference type="EMBL" id="MPM18417.1"/>
    </source>
</evidence>
<evidence type="ECO:0000256" key="3">
    <source>
        <dbReference type="ARBA" id="ARBA00022692"/>
    </source>
</evidence>
<comment type="subcellular location">
    <subcellularLocation>
        <location evidence="1">Cell membrane</location>
        <topology evidence="1">Multi-pass membrane protein</topology>
    </subcellularLocation>
</comment>
<organism evidence="8">
    <name type="scientific">bioreactor metagenome</name>
    <dbReference type="NCBI Taxonomy" id="1076179"/>
    <lineage>
        <taxon>unclassified sequences</taxon>
        <taxon>metagenomes</taxon>
        <taxon>ecological metagenomes</taxon>
    </lineage>
</organism>
<accession>A0A644XR83</accession>
<feature type="transmembrane region" description="Helical" evidence="6">
    <location>
        <begin position="361"/>
        <end position="384"/>
    </location>
</feature>
<evidence type="ECO:0000256" key="2">
    <source>
        <dbReference type="ARBA" id="ARBA00022475"/>
    </source>
</evidence>
<reference evidence="8" key="1">
    <citation type="submission" date="2019-08" db="EMBL/GenBank/DDBJ databases">
        <authorList>
            <person name="Kucharzyk K."/>
            <person name="Murdoch R.W."/>
            <person name="Higgins S."/>
            <person name="Loffler F."/>
        </authorList>
    </citation>
    <scope>NUCLEOTIDE SEQUENCE</scope>
</reference>
<keyword evidence="5 6" id="KW-0472">Membrane</keyword>
<evidence type="ECO:0000256" key="4">
    <source>
        <dbReference type="ARBA" id="ARBA00022989"/>
    </source>
</evidence>
<name>A0A644XR83_9ZZZZ</name>
<dbReference type="GO" id="GO:0098797">
    <property type="term" value="C:plasma membrane protein complex"/>
    <property type="evidence" value="ECO:0007669"/>
    <property type="project" value="TreeGrafter"/>
</dbReference>
<dbReference type="InterPro" id="IPR051447">
    <property type="entry name" value="Lipoprotein-release_system"/>
</dbReference>
<gene>
    <name evidence="8" type="ORF">SDC9_64828</name>
</gene>
<dbReference type="PANTHER" id="PTHR30489">
    <property type="entry name" value="LIPOPROTEIN-RELEASING SYSTEM TRANSMEMBRANE PROTEIN LOLE"/>
    <property type="match status" value="1"/>
</dbReference>
<proteinExistence type="predicted"/>
<keyword evidence="3 6" id="KW-0812">Transmembrane</keyword>
<evidence type="ECO:0000259" key="7">
    <source>
        <dbReference type="Pfam" id="PF02687"/>
    </source>
</evidence>
<feature type="domain" description="ABC3 transporter permease C-terminal" evidence="7">
    <location>
        <begin position="264"/>
        <end position="394"/>
    </location>
</feature>
<keyword evidence="2" id="KW-1003">Cell membrane</keyword>